<name>A0ABT7DY13_9NEIS</name>
<dbReference type="RefSeq" id="WP_284101201.1">
    <property type="nucleotide sequence ID" value="NZ_JARRAF010000013.1"/>
</dbReference>
<sequence>MSEMSETPQIKEGRMSRLLAGLAIVLVGALFLARNLGVDLSFIWFDHWWATFLLIPTVLQLHRAWVRFQANGGYFTGEVTSALVGGIACGMVATLFLLGLSFGRWWPLFVILAGLAVMLPTHRTR</sequence>
<evidence type="ECO:0000256" key="1">
    <source>
        <dbReference type="SAM" id="Phobius"/>
    </source>
</evidence>
<gene>
    <name evidence="3" type="ORF">PZA18_12615</name>
</gene>
<evidence type="ECO:0000313" key="4">
    <source>
        <dbReference type="Proteomes" id="UP001172778"/>
    </source>
</evidence>
<feature type="transmembrane region" description="Helical" evidence="1">
    <location>
        <begin position="78"/>
        <end position="99"/>
    </location>
</feature>
<protein>
    <recommendedName>
        <fullName evidence="2">LiaF transmembrane domain-containing protein</fullName>
    </recommendedName>
</protein>
<evidence type="ECO:0000259" key="2">
    <source>
        <dbReference type="Pfam" id="PF22570"/>
    </source>
</evidence>
<dbReference type="EMBL" id="JARRAF010000013">
    <property type="protein sequence ID" value="MDK2124889.1"/>
    <property type="molecule type" value="Genomic_DNA"/>
</dbReference>
<feature type="transmembrane region" description="Helical" evidence="1">
    <location>
        <begin position="47"/>
        <end position="66"/>
    </location>
</feature>
<dbReference type="Pfam" id="PF22570">
    <property type="entry name" value="LiaF-TM"/>
    <property type="match status" value="1"/>
</dbReference>
<proteinExistence type="predicted"/>
<reference evidence="3" key="1">
    <citation type="submission" date="2023-03" db="EMBL/GenBank/DDBJ databases">
        <title>Chitinimonas shenzhenensis gen. nov., sp. nov., a novel member of family Burkholderiaceae isolated from activated sludge collected in Shen Zhen, China.</title>
        <authorList>
            <person name="Wang X."/>
        </authorList>
    </citation>
    <scope>NUCLEOTIDE SEQUENCE</scope>
    <source>
        <strain evidence="3">DQS-5</strain>
    </source>
</reference>
<accession>A0ABT7DY13</accession>
<dbReference type="Proteomes" id="UP001172778">
    <property type="component" value="Unassembled WGS sequence"/>
</dbReference>
<evidence type="ECO:0000313" key="3">
    <source>
        <dbReference type="EMBL" id="MDK2124889.1"/>
    </source>
</evidence>
<dbReference type="InterPro" id="IPR054331">
    <property type="entry name" value="LiaF_TM"/>
</dbReference>
<keyword evidence="1" id="KW-0812">Transmembrane</keyword>
<keyword evidence="1" id="KW-1133">Transmembrane helix</keyword>
<organism evidence="3 4">
    <name type="scientific">Parachitinimonas caeni</name>
    <dbReference type="NCBI Taxonomy" id="3031301"/>
    <lineage>
        <taxon>Bacteria</taxon>
        <taxon>Pseudomonadati</taxon>
        <taxon>Pseudomonadota</taxon>
        <taxon>Betaproteobacteria</taxon>
        <taxon>Neisseriales</taxon>
        <taxon>Chitinibacteraceae</taxon>
        <taxon>Parachitinimonas</taxon>
    </lineage>
</organism>
<comment type="caution">
    <text evidence="3">The sequence shown here is derived from an EMBL/GenBank/DDBJ whole genome shotgun (WGS) entry which is preliminary data.</text>
</comment>
<feature type="domain" description="LiaF transmembrane" evidence="2">
    <location>
        <begin position="20"/>
        <end position="123"/>
    </location>
</feature>
<keyword evidence="1" id="KW-0472">Membrane</keyword>
<feature type="transmembrane region" description="Helical" evidence="1">
    <location>
        <begin position="105"/>
        <end position="122"/>
    </location>
</feature>
<keyword evidence="4" id="KW-1185">Reference proteome</keyword>